<comment type="subcellular location">
    <subcellularLocation>
        <location evidence="1 12">Cell inner membrane</location>
        <topology evidence="1 12">Multi-pass membrane protein</topology>
    </subcellularLocation>
</comment>
<feature type="transmembrane region" description="Helical" evidence="14">
    <location>
        <begin position="399"/>
        <end position="420"/>
    </location>
</feature>
<reference evidence="15 16" key="1">
    <citation type="submission" date="2019-02" db="EMBL/GenBank/DDBJ databases">
        <title>Genomic Encyclopedia of Type Strains, Phase IV (KMG-IV): sequencing the most valuable type-strain genomes for metagenomic binning, comparative biology and taxonomic classification.</title>
        <authorList>
            <person name="Goeker M."/>
        </authorList>
    </citation>
    <scope>NUCLEOTIDE SEQUENCE [LARGE SCALE GENOMIC DNA]</scope>
    <source>
        <strain evidence="15 16">DSM 21056</strain>
    </source>
</reference>
<comment type="similarity">
    <text evidence="2 12">Belongs to the TrkH potassium transport family.</text>
</comment>
<organism evidence="15 16">
    <name type="scientific">Spiribacter vilamensis</name>
    <dbReference type="NCBI Taxonomy" id="531306"/>
    <lineage>
        <taxon>Bacteria</taxon>
        <taxon>Pseudomonadati</taxon>
        <taxon>Pseudomonadota</taxon>
        <taxon>Gammaproteobacteria</taxon>
        <taxon>Chromatiales</taxon>
        <taxon>Ectothiorhodospiraceae</taxon>
        <taxon>Spiribacter</taxon>
    </lineage>
</organism>
<sequence length="485" mass="52331">MHPDAVQRVLGVLLMVFSVTMIPPALVAVVAADGVAAAFLLTFALLVVLGGLLWLPVRQSRRELRIRDGFFVVAMFWVVLGAAGSLPLVLQGAVPLGFVDALFESVSGLTTTGATALTGIDQLPLSIQYYRQQLQWLGGMGIIVLAVAILPMLGIGGMQLYRAELPGPVKDAKLTPRIAETAKALWYIYLGLTVTCALAYWAAGMGAFDAVMHAFTTIATGGFSTHDASIGYFDSALIEMIAVVFMIISALNYSLHFMAWRRRSTEPWRSDPELVTFLTVLAVVTVLVLGGLLIYQAAHSLLLDETWHHAIFQVVSFATTTGYTTASYYVWPAFLPVLLLFVAVVGGCANSTSGGLKVVRILLLWRQGGREILRLIHPQAQIPVKVGDRPVNERVIDAVWGFFAAYVLLFVLLLLVMLAMGLDQVTAFSAVASGLANLGPALGDVAANFSSVGDGPKLVMCVAMLMGRLEIFTLLVLFTPAFWRR</sequence>
<keyword evidence="3 12" id="KW-0813">Transport</keyword>
<evidence type="ECO:0000256" key="2">
    <source>
        <dbReference type="ARBA" id="ARBA00009137"/>
    </source>
</evidence>
<feature type="binding site" evidence="13">
    <location>
        <position position="438"/>
    </location>
    <ligand>
        <name>K(+)</name>
        <dbReference type="ChEBI" id="CHEBI:29103"/>
    </ligand>
</feature>
<feature type="binding site" evidence="13">
    <location>
        <position position="112"/>
    </location>
    <ligand>
        <name>K(+)</name>
        <dbReference type="ChEBI" id="CHEBI:29103"/>
    </ligand>
</feature>
<feature type="transmembrane region" description="Helical" evidence="14">
    <location>
        <begin position="69"/>
        <end position="90"/>
    </location>
</feature>
<proteinExistence type="inferred from homology"/>
<name>A0A4Q8D2D8_9GAMM</name>
<feature type="transmembrane region" description="Helical" evidence="14">
    <location>
        <begin position="38"/>
        <end position="57"/>
    </location>
</feature>
<gene>
    <name evidence="15" type="ORF">EV698_1758</name>
</gene>
<dbReference type="EMBL" id="SHLI01000001">
    <property type="protein sequence ID" value="RZU99467.1"/>
    <property type="molecule type" value="Genomic_DNA"/>
</dbReference>
<evidence type="ECO:0000313" key="15">
    <source>
        <dbReference type="EMBL" id="RZU99467.1"/>
    </source>
</evidence>
<dbReference type="InterPro" id="IPR003445">
    <property type="entry name" value="Cat_transpt"/>
</dbReference>
<protein>
    <recommendedName>
        <fullName evidence="12">Trk system potassium uptake protein</fullName>
    </recommendedName>
</protein>
<keyword evidence="7 14" id="KW-0812">Transmembrane</keyword>
<evidence type="ECO:0000256" key="6">
    <source>
        <dbReference type="ARBA" id="ARBA00022538"/>
    </source>
</evidence>
<dbReference type="GO" id="GO:0046872">
    <property type="term" value="F:metal ion binding"/>
    <property type="evidence" value="ECO:0007669"/>
    <property type="project" value="UniProtKB-KW"/>
</dbReference>
<evidence type="ECO:0000313" key="16">
    <source>
        <dbReference type="Proteomes" id="UP000292298"/>
    </source>
</evidence>
<evidence type="ECO:0000256" key="13">
    <source>
        <dbReference type="PIRSR" id="PIRSR006247-1"/>
    </source>
</evidence>
<feature type="transmembrane region" description="Helical" evidence="14">
    <location>
        <begin position="458"/>
        <end position="483"/>
    </location>
</feature>
<feature type="binding site" evidence="13">
    <location>
        <position position="221"/>
    </location>
    <ligand>
        <name>K(+)</name>
        <dbReference type="ChEBI" id="CHEBI:29103"/>
    </ligand>
</feature>
<keyword evidence="11 12" id="KW-0472">Membrane</keyword>
<keyword evidence="16" id="KW-1185">Reference proteome</keyword>
<dbReference type="RefSeq" id="WP_130503697.1">
    <property type="nucleotide sequence ID" value="NZ_SHLI01000001.1"/>
</dbReference>
<feature type="binding site" evidence="13">
    <location>
        <position position="437"/>
    </location>
    <ligand>
        <name>K(+)</name>
        <dbReference type="ChEBI" id="CHEBI:29103"/>
    </ligand>
</feature>
<keyword evidence="5 12" id="KW-0997">Cell inner membrane</keyword>
<feature type="transmembrane region" description="Helical" evidence="14">
    <location>
        <begin position="230"/>
        <end position="253"/>
    </location>
</feature>
<feature type="binding site" evidence="13">
    <location>
        <position position="320"/>
    </location>
    <ligand>
        <name>K(+)</name>
        <dbReference type="ChEBI" id="CHEBI:29103"/>
    </ligand>
</feature>
<keyword evidence="13" id="KW-0479">Metal-binding</keyword>
<evidence type="ECO:0000256" key="3">
    <source>
        <dbReference type="ARBA" id="ARBA00022448"/>
    </source>
</evidence>
<dbReference type="GO" id="GO:0005886">
    <property type="term" value="C:plasma membrane"/>
    <property type="evidence" value="ECO:0007669"/>
    <property type="project" value="UniProtKB-SubCell"/>
</dbReference>
<keyword evidence="4 12" id="KW-1003">Cell membrane</keyword>
<feature type="binding site" evidence="13">
    <location>
        <position position="321"/>
    </location>
    <ligand>
        <name>K(+)</name>
        <dbReference type="ChEBI" id="CHEBI:29103"/>
    </ligand>
</feature>
<keyword evidence="6 12" id="KW-0633">Potassium transport</keyword>
<feature type="transmembrane region" description="Helical" evidence="14">
    <location>
        <begin position="184"/>
        <end position="203"/>
    </location>
</feature>
<dbReference type="InterPro" id="IPR004772">
    <property type="entry name" value="TrkH"/>
</dbReference>
<keyword evidence="9 14" id="KW-1133">Transmembrane helix</keyword>
<evidence type="ECO:0000256" key="7">
    <source>
        <dbReference type="ARBA" id="ARBA00022692"/>
    </source>
</evidence>
<comment type="function">
    <text evidence="12">Low-affinity potassium transport system. Interacts with Trk system potassium uptake protein TrkA.</text>
</comment>
<dbReference type="GO" id="GO:0015379">
    <property type="term" value="F:potassium:chloride symporter activity"/>
    <property type="evidence" value="ECO:0007669"/>
    <property type="project" value="InterPro"/>
</dbReference>
<evidence type="ECO:0000256" key="9">
    <source>
        <dbReference type="ARBA" id="ARBA00022989"/>
    </source>
</evidence>
<evidence type="ECO:0000256" key="14">
    <source>
        <dbReference type="SAM" id="Phobius"/>
    </source>
</evidence>
<evidence type="ECO:0000256" key="10">
    <source>
        <dbReference type="ARBA" id="ARBA00023065"/>
    </source>
</evidence>
<dbReference type="PIRSF" id="PIRSF006247">
    <property type="entry name" value="TrkH"/>
    <property type="match status" value="1"/>
</dbReference>
<evidence type="ECO:0000256" key="8">
    <source>
        <dbReference type="ARBA" id="ARBA00022958"/>
    </source>
</evidence>
<dbReference type="AlphaFoldDB" id="A0A4Q8D2D8"/>
<dbReference type="PANTHER" id="PTHR32024">
    <property type="entry name" value="TRK SYSTEM POTASSIUM UPTAKE PROTEIN TRKG-RELATED"/>
    <property type="match status" value="1"/>
</dbReference>
<dbReference type="NCBIfam" id="TIGR00933">
    <property type="entry name" value="2a38"/>
    <property type="match status" value="1"/>
</dbReference>
<evidence type="ECO:0000256" key="1">
    <source>
        <dbReference type="ARBA" id="ARBA00004429"/>
    </source>
</evidence>
<keyword evidence="10 12" id="KW-0406">Ion transport</keyword>
<feature type="transmembrane region" description="Helical" evidence="14">
    <location>
        <begin position="274"/>
        <end position="298"/>
    </location>
</feature>
<feature type="transmembrane region" description="Helical" evidence="14">
    <location>
        <begin position="12"/>
        <end position="32"/>
    </location>
</feature>
<keyword evidence="8 12" id="KW-0630">Potassium</keyword>
<evidence type="ECO:0000256" key="12">
    <source>
        <dbReference type="PIRNR" id="PIRNR006247"/>
    </source>
</evidence>
<evidence type="ECO:0000256" key="5">
    <source>
        <dbReference type="ARBA" id="ARBA00022519"/>
    </source>
</evidence>
<evidence type="ECO:0000256" key="4">
    <source>
        <dbReference type="ARBA" id="ARBA00022475"/>
    </source>
</evidence>
<dbReference type="Proteomes" id="UP000292298">
    <property type="component" value="Unassembled WGS sequence"/>
</dbReference>
<dbReference type="PANTHER" id="PTHR32024:SF2">
    <property type="entry name" value="TRK SYSTEM POTASSIUM UPTAKE PROTEIN TRKG-RELATED"/>
    <property type="match status" value="1"/>
</dbReference>
<feature type="transmembrane region" description="Helical" evidence="14">
    <location>
        <begin position="136"/>
        <end position="163"/>
    </location>
</feature>
<dbReference type="Pfam" id="PF02386">
    <property type="entry name" value="TrkH"/>
    <property type="match status" value="1"/>
</dbReference>
<feature type="transmembrane region" description="Helical" evidence="14">
    <location>
        <begin position="329"/>
        <end position="350"/>
    </location>
</feature>
<comment type="caution">
    <text evidence="15">The sequence shown here is derived from an EMBL/GenBank/DDBJ whole genome shotgun (WGS) entry which is preliminary data.</text>
</comment>
<evidence type="ECO:0000256" key="11">
    <source>
        <dbReference type="ARBA" id="ARBA00023136"/>
    </source>
</evidence>
<dbReference type="OrthoDB" id="9810952at2"/>
<feature type="binding site" evidence="13">
    <location>
        <position position="111"/>
    </location>
    <ligand>
        <name>K(+)</name>
        <dbReference type="ChEBI" id="CHEBI:29103"/>
    </ligand>
</feature>
<accession>A0A4Q8D2D8</accession>